<dbReference type="Proteomes" id="UP000054248">
    <property type="component" value="Unassembled WGS sequence"/>
</dbReference>
<dbReference type="Gene3D" id="3.40.630.30">
    <property type="match status" value="1"/>
</dbReference>
<keyword evidence="3" id="KW-1185">Reference proteome</keyword>
<dbReference type="PANTHER" id="PTHR43441">
    <property type="entry name" value="RIBOSOMAL-PROTEIN-SERINE ACETYLTRANSFERASE"/>
    <property type="match status" value="1"/>
</dbReference>
<dbReference type="GO" id="GO:1990189">
    <property type="term" value="F:protein N-terminal-serine acetyltransferase activity"/>
    <property type="evidence" value="ECO:0007669"/>
    <property type="project" value="TreeGrafter"/>
</dbReference>
<accession>A0A0C3LD35</accession>
<dbReference type="SUPFAM" id="SSF55729">
    <property type="entry name" value="Acyl-CoA N-acyltransferases (Nat)"/>
    <property type="match status" value="1"/>
</dbReference>
<dbReference type="EMBL" id="KN823227">
    <property type="protein sequence ID" value="KIO19337.1"/>
    <property type="molecule type" value="Genomic_DNA"/>
</dbReference>
<reference evidence="2 3" key="1">
    <citation type="submission" date="2014-04" db="EMBL/GenBank/DDBJ databases">
        <authorList>
            <consortium name="DOE Joint Genome Institute"/>
            <person name="Kuo A."/>
            <person name="Girlanda M."/>
            <person name="Perotto S."/>
            <person name="Kohler A."/>
            <person name="Nagy L.G."/>
            <person name="Floudas D."/>
            <person name="Copeland A."/>
            <person name="Barry K.W."/>
            <person name="Cichocki N."/>
            <person name="Veneault-Fourrey C."/>
            <person name="LaButti K."/>
            <person name="Lindquist E.A."/>
            <person name="Lipzen A."/>
            <person name="Lundell T."/>
            <person name="Morin E."/>
            <person name="Murat C."/>
            <person name="Sun H."/>
            <person name="Tunlid A."/>
            <person name="Henrissat B."/>
            <person name="Grigoriev I.V."/>
            <person name="Hibbett D.S."/>
            <person name="Martin F."/>
            <person name="Nordberg H.P."/>
            <person name="Cantor M.N."/>
            <person name="Hua S.X."/>
        </authorList>
    </citation>
    <scope>NUCLEOTIDE SEQUENCE [LARGE SCALE GENOMIC DNA]</scope>
    <source>
        <strain evidence="2 3">MUT 4182</strain>
    </source>
</reference>
<name>A0A0C3LD35_9AGAM</name>
<dbReference type="InterPro" id="IPR051908">
    <property type="entry name" value="Ribosomal_N-acetyltransferase"/>
</dbReference>
<evidence type="ECO:0000313" key="2">
    <source>
        <dbReference type="EMBL" id="KIO19337.1"/>
    </source>
</evidence>
<feature type="domain" description="N-acetyltransferase" evidence="1">
    <location>
        <begin position="72"/>
        <end position="223"/>
    </location>
</feature>
<dbReference type="AlphaFoldDB" id="A0A0C3LD35"/>
<dbReference type="Pfam" id="PF13302">
    <property type="entry name" value="Acetyltransf_3"/>
    <property type="match status" value="1"/>
</dbReference>
<dbReference type="HOGENOM" id="CLU_078023_0_0_1"/>
<dbReference type="OrthoDB" id="41238at2759"/>
<evidence type="ECO:0000313" key="3">
    <source>
        <dbReference type="Proteomes" id="UP000054248"/>
    </source>
</evidence>
<organism evidence="2 3">
    <name type="scientific">Tulasnella calospora MUT 4182</name>
    <dbReference type="NCBI Taxonomy" id="1051891"/>
    <lineage>
        <taxon>Eukaryota</taxon>
        <taxon>Fungi</taxon>
        <taxon>Dikarya</taxon>
        <taxon>Basidiomycota</taxon>
        <taxon>Agaricomycotina</taxon>
        <taxon>Agaricomycetes</taxon>
        <taxon>Cantharellales</taxon>
        <taxon>Tulasnellaceae</taxon>
        <taxon>Tulasnella</taxon>
    </lineage>
</organism>
<dbReference type="InterPro" id="IPR016181">
    <property type="entry name" value="Acyl_CoA_acyltransferase"/>
</dbReference>
<dbReference type="InterPro" id="IPR000182">
    <property type="entry name" value="GNAT_dom"/>
</dbReference>
<dbReference type="GO" id="GO:0008999">
    <property type="term" value="F:protein-N-terminal-alanine acetyltransferase activity"/>
    <property type="evidence" value="ECO:0007669"/>
    <property type="project" value="TreeGrafter"/>
</dbReference>
<reference evidence="3" key="2">
    <citation type="submission" date="2015-01" db="EMBL/GenBank/DDBJ databases">
        <title>Evolutionary Origins and Diversification of the Mycorrhizal Mutualists.</title>
        <authorList>
            <consortium name="DOE Joint Genome Institute"/>
            <consortium name="Mycorrhizal Genomics Consortium"/>
            <person name="Kohler A."/>
            <person name="Kuo A."/>
            <person name="Nagy L.G."/>
            <person name="Floudas D."/>
            <person name="Copeland A."/>
            <person name="Barry K.W."/>
            <person name="Cichocki N."/>
            <person name="Veneault-Fourrey C."/>
            <person name="LaButti K."/>
            <person name="Lindquist E.A."/>
            <person name="Lipzen A."/>
            <person name="Lundell T."/>
            <person name="Morin E."/>
            <person name="Murat C."/>
            <person name="Riley R."/>
            <person name="Ohm R."/>
            <person name="Sun H."/>
            <person name="Tunlid A."/>
            <person name="Henrissat B."/>
            <person name="Grigoriev I.V."/>
            <person name="Hibbett D.S."/>
            <person name="Martin F."/>
        </authorList>
    </citation>
    <scope>NUCLEOTIDE SEQUENCE [LARGE SCALE GENOMIC DNA]</scope>
    <source>
        <strain evidence="3">MUT 4182</strain>
    </source>
</reference>
<sequence>MSYVNCYKAPPKVTETPTYDDGPLDLNFYMPIPEVLESERVKLVPFVPAVFANQYLTAVSDYPHLYDYHVYGPFHSSDPAEFYLWFEERMRTDPAVLPFAIIDKTKPAPETHPDQGGQLAGVLTYLRTEPQNLATEIGHLVIFPPFQRTHVTTNAVGLLLIHALEVPEKGGWGMRRVQWTAAPNNKPSIKAAERMGFKWEGILRNVRPMPGEREDLRKYKGEPRGLKPSARLAVLDRKGDPLPGVPSWDTAFLSLCWDDYDRSEVERLMTRTS</sequence>
<dbReference type="PROSITE" id="PS51186">
    <property type="entry name" value="GNAT"/>
    <property type="match status" value="1"/>
</dbReference>
<protein>
    <recommendedName>
        <fullName evidence="1">N-acetyltransferase domain-containing protein</fullName>
    </recommendedName>
</protein>
<evidence type="ECO:0000259" key="1">
    <source>
        <dbReference type="PROSITE" id="PS51186"/>
    </source>
</evidence>
<gene>
    <name evidence="2" type="ORF">M407DRAFT_82917</name>
</gene>
<dbReference type="PANTHER" id="PTHR43441:SF5">
    <property type="entry name" value="FAMILY ACETYLTRANSFERASE, PUTATIVE-RELATED"/>
    <property type="match status" value="1"/>
</dbReference>
<proteinExistence type="predicted"/>